<comment type="caution">
    <text evidence="2">The sequence shown here is derived from an EMBL/GenBank/DDBJ whole genome shotgun (WGS) entry which is preliminary data.</text>
</comment>
<gene>
    <name evidence="2" type="ORF">JQX08_05340</name>
</gene>
<dbReference type="Pfam" id="PF12088">
    <property type="entry name" value="DUF3565"/>
    <property type="match status" value="1"/>
</dbReference>
<accession>A0ABS2IE18</accession>
<dbReference type="InterPro" id="IPR021948">
    <property type="entry name" value="DUF3565"/>
</dbReference>
<sequence>MRKNDERASLTNAPGESDPPTDGRNAHASARIVGFHQDEEGHWVAELSCGHTQHMRHLPPWQSRPWTQDAEARAARIGEAFACGWCAQEVTADKEF</sequence>
<reference evidence="2 3" key="1">
    <citation type="submission" date="2021-02" db="EMBL/GenBank/DDBJ databases">
        <authorList>
            <person name="Lee D.-H."/>
        </authorList>
    </citation>
    <scope>NUCLEOTIDE SEQUENCE [LARGE SCALE GENOMIC DNA]</scope>
    <source>
        <strain evidence="2 3">UL073</strain>
    </source>
</reference>
<evidence type="ECO:0000313" key="2">
    <source>
        <dbReference type="EMBL" id="MBM7060125.1"/>
    </source>
</evidence>
<name>A0ABS2IE18_9GAMM</name>
<keyword evidence="3" id="KW-1185">Reference proteome</keyword>
<organism evidence="2 3">
    <name type="scientific">Zestomonas insulae</name>
    <dbReference type="NCBI Taxonomy" id="2809017"/>
    <lineage>
        <taxon>Bacteria</taxon>
        <taxon>Pseudomonadati</taxon>
        <taxon>Pseudomonadota</taxon>
        <taxon>Gammaproteobacteria</taxon>
        <taxon>Pseudomonadales</taxon>
        <taxon>Pseudomonadaceae</taxon>
        <taxon>Zestomonas</taxon>
    </lineage>
</organism>
<evidence type="ECO:0000313" key="3">
    <source>
        <dbReference type="Proteomes" id="UP000717995"/>
    </source>
</evidence>
<protein>
    <submittedName>
        <fullName evidence="2">DUF3565 domain-containing protein</fullName>
    </submittedName>
</protein>
<dbReference type="RefSeq" id="WP_204915205.1">
    <property type="nucleotide sequence ID" value="NZ_JAFEUP010000001.1"/>
</dbReference>
<feature type="region of interest" description="Disordered" evidence="1">
    <location>
        <begin position="1"/>
        <end position="30"/>
    </location>
</feature>
<proteinExistence type="predicted"/>
<evidence type="ECO:0000256" key="1">
    <source>
        <dbReference type="SAM" id="MobiDB-lite"/>
    </source>
</evidence>
<dbReference type="EMBL" id="JAFEUP010000001">
    <property type="protein sequence ID" value="MBM7060125.1"/>
    <property type="molecule type" value="Genomic_DNA"/>
</dbReference>
<dbReference type="Proteomes" id="UP000717995">
    <property type="component" value="Unassembled WGS sequence"/>
</dbReference>